<dbReference type="InParanoid" id="G2XVR8"/>
<organism evidence="1 2">
    <name type="scientific">Botryotinia fuckeliana (strain T4)</name>
    <name type="common">Noble rot fungus</name>
    <name type="synonym">Botrytis cinerea</name>
    <dbReference type="NCBI Taxonomy" id="999810"/>
    <lineage>
        <taxon>Eukaryota</taxon>
        <taxon>Fungi</taxon>
        <taxon>Dikarya</taxon>
        <taxon>Ascomycota</taxon>
        <taxon>Pezizomycotina</taxon>
        <taxon>Leotiomycetes</taxon>
        <taxon>Helotiales</taxon>
        <taxon>Sclerotiniaceae</taxon>
        <taxon>Botrytis</taxon>
    </lineage>
</organism>
<dbReference type="EMBL" id="FQ790271">
    <property type="protein sequence ID" value="CCD44588.1"/>
    <property type="molecule type" value="Genomic_DNA"/>
</dbReference>
<sequence length="53" mass="5791">MTPSAHIHAITEKGLVWNNTVQLIVPHAQLPGFPPSIIFGRMRGSSDQPILES</sequence>
<dbReference type="Proteomes" id="UP000008177">
    <property type="component" value="Unplaced contigs"/>
</dbReference>
<name>G2XVR8_BOTF4</name>
<accession>G2XVR8</accession>
<proteinExistence type="predicted"/>
<dbReference type="HOGENOM" id="CLU_3068362_0_0_1"/>
<evidence type="ECO:0000313" key="2">
    <source>
        <dbReference type="Proteomes" id="UP000008177"/>
    </source>
</evidence>
<protein>
    <submittedName>
        <fullName evidence="1">Uncharacterized protein</fullName>
    </submittedName>
</protein>
<dbReference type="AlphaFoldDB" id="G2XVR8"/>
<gene>
    <name evidence="1" type="ORF">BofuT4_uP054890.1</name>
</gene>
<evidence type="ECO:0000313" key="1">
    <source>
        <dbReference type="EMBL" id="CCD44588.1"/>
    </source>
</evidence>
<reference evidence="2" key="1">
    <citation type="journal article" date="2011" name="PLoS Genet.">
        <title>Genomic analysis of the necrotrophic fungal pathogens Sclerotinia sclerotiorum and Botrytis cinerea.</title>
        <authorList>
            <person name="Amselem J."/>
            <person name="Cuomo C.A."/>
            <person name="van Kan J.A."/>
            <person name="Viaud M."/>
            <person name="Benito E.P."/>
            <person name="Couloux A."/>
            <person name="Coutinho P.M."/>
            <person name="de Vries R.P."/>
            <person name="Dyer P.S."/>
            <person name="Fillinger S."/>
            <person name="Fournier E."/>
            <person name="Gout L."/>
            <person name="Hahn M."/>
            <person name="Kohn L."/>
            <person name="Lapalu N."/>
            <person name="Plummer K.M."/>
            <person name="Pradier J.M."/>
            <person name="Quevillon E."/>
            <person name="Sharon A."/>
            <person name="Simon A."/>
            <person name="ten Have A."/>
            <person name="Tudzynski B."/>
            <person name="Tudzynski P."/>
            <person name="Wincker P."/>
            <person name="Andrew M."/>
            <person name="Anthouard V."/>
            <person name="Beever R.E."/>
            <person name="Beffa R."/>
            <person name="Benoit I."/>
            <person name="Bouzid O."/>
            <person name="Brault B."/>
            <person name="Chen Z."/>
            <person name="Choquer M."/>
            <person name="Collemare J."/>
            <person name="Cotton P."/>
            <person name="Danchin E.G."/>
            <person name="Da Silva C."/>
            <person name="Gautier A."/>
            <person name="Giraud C."/>
            <person name="Giraud T."/>
            <person name="Gonzalez C."/>
            <person name="Grossetete S."/>
            <person name="Guldener U."/>
            <person name="Henrissat B."/>
            <person name="Howlett B.J."/>
            <person name="Kodira C."/>
            <person name="Kretschmer M."/>
            <person name="Lappartient A."/>
            <person name="Leroch M."/>
            <person name="Levis C."/>
            <person name="Mauceli E."/>
            <person name="Neuveglise C."/>
            <person name="Oeser B."/>
            <person name="Pearson M."/>
            <person name="Poulain J."/>
            <person name="Poussereau N."/>
            <person name="Quesneville H."/>
            <person name="Rascle C."/>
            <person name="Schumacher J."/>
            <person name="Segurens B."/>
            <person name="Sexton A."/>
            <person name="Silva E."/>
            <person name="Sirven C."/>
            <person name="Soanes D.M."/>
            <person name="Talbot N.J."/>
            <person name="Templeton M."/>
            <person name="Yandava C."/>
            <person name="Yarden O."/>
            <person name="Zeng Q."/>
            <person name="Rollins J.A."/>
            <person name="Lebrun M.H."/>
            <person name="Dickman M."/>
        </authorList>
    </citation>
    <scope>NUCLEOTIDE SEQUENCE [LARGE SCALE GENOMIC DNA]</scope>
    <source>
        <strain evidence="2">T4</strain>
    </source>
</reference>